<dbReference type="RefSeq" id="XP_039141121.1">
    <property type="nucleotide sequence ID" value="XM_039285187.1"/>
</dbReference>
<evidence type="ECO:0000313" key="8">
    <source>
        <dbReference type="RefSeq" id="XP_039141121.1"/>
    </source>
</evidence>
<gene>
    <name evidence="8" type="primary">LOC120278386</name>
</gene>
<dbReference type="GO" id="GO:0016020">
    <property type="term" value="C:membrane"/>
    <property type="evidence" value="ECO:0007669"/>
    <property type="project" value="UniProtKB-SubCell"/>
</dbReference>
<dbReference type="Gene3D" id="1.10.510.10">
    <property type="entry name" value="Transferase(Phosphotransferase) domain 1"/>
    <property type="match status" value="1"/>
</dbReference>
<keyword evidence="4" id="KW-1133">Transmembrane helix</keyword>
<keyword evidence="3" id="KW-0732">Signal</keyword>
<name>A0AB40CQQ5_DIOCR</name>
<evidence type="ECO:0000256" key="4">
    <source>
        <dbReference type="ARBA" id="ARBA00022989"/>
    </source>
</evidence>
<accession>A0AB40CQQ5</accession>
<comment type="subcellular location">
    <subcellularLocation>
        <location evidence="6">Endomembrane system</location>
        <topology evidence="6">Single-pass membrane protein</topology>
    </subcellularLocation>
    <subcellularLocation>
        <location evidence="1">Membrane</location>
        <topology evidence="1">Single-pass type I membrane protein</topology>
    </subcellularLocation>
</comment>
<organism evidence="7 8">
    <name type="scientific">Dioscorea cayennensis subsp. rotundata</name>
    <name type="common">White Guinea yam</name>
    <name type="synonym">Dioscorea rotundata</name>
    <dbReference type="NCBI Taxonomy" id="55577"/>
    <lineage>
        <taxon>Eukaryota</taxon>
        <taxon>Viridiplantae</taxon>
        <taxon>Streptophyta</taxon>
        <taxon>Embryophyta</taxon>
        <taxon>Tracheophyta</taxon>
        <taxon>Spermatophyta</taxon>
        <taxon>Magnoliopsida</taxon>
        <taxon>Liliopsida</taxon>
        <taxon>Dioscoreales</taxon>
        <taxon>Dioscoreaceae</taxon>
        <taxon>Dioscorea</taxon>
    </lineage>
</organism>
<proteinExistence type="predicted"/>
<dbReference type="SUPFAM" id="SSF56112">
    <property type="entry name" value="Protein kinase-like (PK-like)"/>
    <property type="match status" value="1"/>
</dbReference>
<dbReference type="AlphaFoldDB" id="A0AB40CQQ5"/>
<keyword evidence="7" id="KW-1185">Reference proteome</keyword>
<evidence type="ECO:0000313" key="7">
    <source>
        <dbReference type="Proteomes" id="UP001515500"/>
    </source>
</evidence>
<keyword evidence="2" id="KW-0812">Transmembrane</keyword>
<sequence length="98" mass="11411">MMNGHEISVFSLIISENQWTTYFELQFQNEVADFARLNNENTVMLLAHCRESEPLSRMLLLEYTSNGTLYEPLHCYGASEKTREYEPNSRPSIEKCQA</sequence>
<evidence type="ECO:0000256" key="3">
    <source>
        <dbReference type="ARBA" id="ARBA00022729"/>
    </source>
</evidence>
<evidence type="ECO:0000256" key="1">
    <source>
        <dbReference type="ARBA" id="ARBA00004479"/>
    </source>
</evidence>
<dbReference type="GO" id="GO:0012505">
    <property type="term" value="C:endomembrane system"/>
    <property type="evidence" value="ECO:0007669"/>
    <property type="project" value="UniProtKB-SubCell"/>
</dbReference>
<evidence type="ECO:0000256" key="5">
    <source>
        <dbReference type="ARBA" id="ARBA00023136"/>
    </source>
</evidence>
<keyword evidence="5" id="KW-0472">Membrane</keyword>
<dbReference type="Proteomes" id="UP001515500">
    <property type="component" value="Chromosome 2"/>
</dbReference>
<dbReference type="GeneID" id="120278386"/>
<reference evidence="8" key="1">
    <citation type="submission" date="2025-08" db="UniProtKB">
        <authorList>
            <consortium name="RefSeq"/>
        </authorList>
    </citation>
    <scope>IDENTIFICATION</scope>
</reference>
<protein>
    <submittedName>
        <fullName evidence="8">Probable LRR receptor-like serine/threonine-protein kinase At1g63430</fullName>
    </submittedName>
</protein>
<dbReference type="PANTHER" id="PTHR46084:SF19">
    <property type="entry name" value="PROTEIN KINASE DOMAIN-CONTAINING PROTEIN"/>
    <property type="match status" value="1"/>
</dbReference>
<dbReference type="InterPro" id="IPR011009">
    <property type="entry name" value="Kinase-like_dom_sf"/>
</dbReference>
<dbReference type="PANTHER" id="PTHR46084">
    <property type="entry name" value="PROTEIN MALE DISCOVERER 2"/>
    <property type="match status" value="1"/>
</dbReference>
<evidence type="ECO:0000256" key="2">
    <source>
        <dbReference type="ARBA" id="ARBA00022692"/>
    </source>
</evidence>
<evidence type="ECO:0000256" key="6">
    <source>
        <dbReference type="ARBA" id="ARBA00037847"/>
    </source>
</evidence>